<dbReference type="InterPro" id="IPR000322">
    <property type="entry name" value="Glyco_hydro_31_TIM"/>
</dbReference>
<accession>A0A3E4N5M3</accession>
<evidence type="ECO:0000259" key="5">
    <source>
        <dbReference type="Pfam" id="PF17137"/>
    </source>
</evidence>
<dbReference type="PANTHER" id="PTHR43863:SF2">
    <property type="entry name" value="MALTASE-GLUCOAMYLASE"/>
    <property type="match status" value="1"/>
</dbReference>
<dbReference type="Proteomes" id="UP000285109">
    <property type="component" value="Unassembled WGS sequence"/>
</dbReference>
<evidence type="ECO:0000313" key="7">
    <source>
        <dbReference type="EMBL" id="RGK57505.1"/>
    </source>
</evidence>
<dbReference type="EMBL" id="QSQT01000004">
    <property type="protein sequence ID" value="RGK57505.1"/>
    <property type="molecule type" value="Genomic_DNA"/>
</dbReference>
<name>A0A3E4N5M3_9BACT</name>
<comment type="similarity">
    <text evidence="1 2">Belongs to the glycosyl hydrolase 31 family.</text>
</comment>
<keyword evidence="2" id="KW-0326">Glycosidase</keyword>
<sequence length="892" mass="101034">MNRVNLFLLSVFTCVGWRGECLAGNDPGLSSTNELQEWTLEKQETEQVTFRLADTLLKLRPLTNNAVRVIRSMGIAHEVPELVYLPKKVPDYVLKKEKDSYILSLKNLNVRFSVSDGRISFLSSGGKEIVGEEASLIESSSVQGEKTYVSTQTFHSPFDECLYGLGQFQDGYLNVRGLTRRLTQVNTQIAIPFVMSNKGYGLLWNNYGLTDFNPASSVVALQKTGLGGNKVTVNVTSTEGGKEEVRESNVFVGKLKVELDGQYALMLDVGSLMARRHNLAIDGHTVVDMNNLWLPPTVSILVDLKAGEHNLRAELTKEDAPKVYFRKVDETTTFRSPVSNGIDYTFFAGTADEVIASYREATGEVPMLPAWALGYIHCRERFHSQKEILETASEFRRKKLPVDLMVQDWQYWGKYGWNAMRFDETDYPAPREMTDSLHRMGMRLMLSVWSKVDQNSVLGKRLADKSYYIPGTPWVDFFNPEAASFYWKNFRDSLVLPIGIDAWWLDATEPENDDLVGRRVNHSTFPGEVFRNVYPLVVNKTIYEGLRGLSTDEGKQSDSISRTILLTRSGFPGIQRYGVATWSGDVGNDWDTFRRQIVAGLGISVCGLPWWTYDAGGFFRPGDAQYTDAHFHERFSRWLQTSVFLPLMRVHGYMTNTEFWNYGDKVTDMARKSLELRYRLLPYIYSEAACVSLGNGTMLRPLMMDFPQDTQALSLKYQYMFGRFLLVSPIVEEGPVVWKTYLPAVQGGWYDFHDNQYMSTGWVQTSVSPDYIPVFVKAGTVLPLSSGYAENAQKALKSDLEIRVYAGTDGTYQLYEDEGTDYNYQKGGYSCIRLFWDDAHSILIIGKRSGQYEGMEPVRNLKIVKIALSSDGKSNVTEKSVVYKGEELKIAF</sequence>
<feature type="domain" description="DUF5110" evidence="5">
    <location>
        <begin position="800"/>
        <end position="864"/>
    </location>
</feature>
<keyword evidence="11" id="KW-1185">Reference proteome</keyword>
<evidence type="ECO:0000313" key="8">
    <source>
        <dbReference type="EMBL" id="RGM40700.1"/>
    </source>
</evidence>
<evidence type="ECO:0000256" key="1">
    <source>
        <dbReference type="ARBA" id="ARBA00007806"/>
    </source>
</evidence>
<dbReference type="Pfam" id="PF13802">
    <property type="entry name" value="Gal_mutarotas_2"/>
    <property type="match status" value="1"/>
</dbReference>
<dbReference type="AlphaFoldDB" id="A0A3E4N5M3"/>
<dbReference type="SUPFAM" id="SSF74650">
    <property type="entry name" value="Galactose mutarotase-like"/>
    <property type="match status" value="1"/>
</dbReference>
<dbReference type="Proteomes" id="UP000260780">
    <property type="component" value="Unassembled WGS sequence"/>
</dbReference>
<reference evidence="10 11" key="1">
    <citation type="submission" date="2018-08" db="EMBL/GenBank/DDBJ databases">
        <title>A genome reference for cultivated species of the human gut microbiota.</title>
        <authorList>
            <person name="Zou Y."/>
            <person name="Xue W."/>
            <person name="Luo G."/>
        </authorList>
    </citation>
    <scope>NUCLEOTIDE SEQUENCE [LARGE SCALE GENOMIC DNA]</scope>
    <source>
        <strain evidence="9 12">AF31-28B-AC</strain>
        <strain evidence="8 10">OM08-14</strain>
        <strain evidence="7 11">TF10-3AC</strain>
    </source>
</reference>
<organism evidence="7 11">
    <name type="scientific">Phocaeicola plebeius</name>
    <dbReference type="NCBI Taxonomy" id="310297"/>
    <lineage>
        <taxon>Bacteria</taxon>
        <taxon>Pseudomonadati</taxon>
        <taxon>Bacteroidota</taxon>
        <taxon>Bacteroidia</taxon>
        <taxon>Bacteroidales</taxon>
        <taxon>Bacteroidaceae</taxon>
        <taxon>Phocaeicola</taxon>
    </lineage>
</organism>
<gene>
    <name evidence="9" type="ORF">DWZ34_11485</name>
    <name evidence="8" type="ORF">DXC17_07050</name>
    <name evidence="7" type="ORF">DXD04_03170</name>
</gene>
<feature type="domain" description="Glycoside hydrolase family 31 N-terminal" evidence="4">
    <location>
        <begin position="59"/>
        <end position="212"/>
    </location>
</feature>
<dbReference type="EMBL" id="QSTF01000013">
    <property type="protein sequence ID" value="RGM40700.1"/>
    <property type="molecule type" value="Genomic_DNA"/>
</dbReference>
<dbReference type="Gene3D" id="2.60.40.1760">
    <property type="entry name" value="glycosyl hydrolase (family 31)"/>
    <property type="match status" value="1"/>
</dbReference>
<dbReference type="SUPFAM" id="SSF51011">
    <property type="entry name" value="Glycosyl hydrolase domain"/>
    <property type="match status" value="1"/>
</dbReference>
<dbReference type="InterPro" id="IPR025887">
    <property type="entry name" value="Glyco_hydro_31_N_dom"/>
</dbReference>
<evidence type="ECO:0000313" key="12">
    <source>
        <dbReference type="Proteomes" id="UP000285109"/>
    </source>
</evidence>
<evidence type="ECO:0000256" key="2">
    <source>
        <dbReference type="RuleBase" id="RU361185"/>
    </source>
</evidence>
<dbReference type="SUPFAM" id="SSF51445">
    <property type="entry name" value="(Trans)glycosidases"/>
    <property type="match status" value="1"/>
</dbReference>
<evidence type="ECO:0000313" key="9">
    <source>
        <dbReference type="EMBL" id="RHM95267.1"/>
    </source>
</evidence>
<dbReference type="InterPro" id="IPR013780">
    <property type="entry name" value="Glyco_hydro_b"/>
</dbReference>
<dbReference type="Pfam" id="PF01055">
    <property type="entry name" value="Glyco_hydro_31_2nd"/>
    <property type="match status" value="1"/>
</dbReference>
<protein>
    <submittedName>
        <fullName evidence="7">DUF5110 domain-containing protein</fullName>
    </submittedName>
</protein>
<dbReference type="Gene3D" id="3.20.20.80">
    <property type="entry name" value="Glycosidases"/>
    <property type="match status" value="1"/>
</dbReference>
<dbReference type="CDD" id="cd06591">
    <property type="entry name" value="GH31_xylosidase_XylS"/>
    <property type="match status" value="1"/>
</dbReference>
<comment type="caution">
    <text evidence="7">The sequence shown here is derived from an EMBL/GenBank/DDBJ whole genome shotgun (WGS) entry which is preliminary data.</text>
</comment>
<proteinExistence type="inferred from homology"/>
<dbReference type="Pfam" id="PF17137">
    <property type="entry name" value="DUF5110"/>
    <property type="match status" value="1"/>
</dbReference>
<dbReference type="InterPro" id="IPR017853">
    <property type="entry name" value="GH"/>
</dbReference>
<dbReference type="RefSeq" id="WP_117670805.1">
    <property type="nucleotide sequence ID" value="NZ_CABOGR010000004.1"/>
</dbReference>
<dbReference type="CDD" id="cd14752">
    <property type="entry name" value="GH31_N"/>
    <property type="match status" value="1"/>
</dbReference>
<dbReference type="Proteomes" id="UP000260862">
    <property type="component" value="Unassembled WGS sequence"/>
</dbReference>
<dbReference type="Pfam" id="PF21365">
    <property type="entry name" value="Glyco_hydro_31_3rd"/>
    <property type="match status" value="1"/>
</dbReference>
<dbReference type="GO" id="GO:0005975">
    <property type="term" value="P:carbohydrate metabolic process"/>
    <property type="evidence" value="ECO:0007669"/>
    <property type="project" value="InterPro"/>
</dbReference>
<evidence type="ECO:0000259" key="4">
    <source>
        <dbReference type="Pfam" id="PF13802"/>
    </source>
</evidence>
<feature type="domain" description="Glycoside hydrolase family 31 TIM barrel" evidence="3">
    <location>
        <begin position="366"/>
        <end position="686"/>
    </location>
</feature>
<dbReference type="InterPro" id="IPR048395">
    <property type="entry name" value="Glyco_hydro_31_C"/>
</dbReference>
<dbReference type="PANTHER" id="PTHR43863">
    <property type="entry name" value="HYDROLASE, PUTATIVE (AFU_ORTHOLOGUE AFUA_1G03140)-RELATED"/>
    <property type="match status" value="1"/>
</dbReference>
<dbReference type="EMBL" id="QRQK01000022">
    <property type="protein sequence ID" value="RHM95267.1"/>
    <property type="molecule type" value="Genomic_DNA"/>
</dbReference>
<dbReference type="GO" id="GO:0030246">
    <property type="term" value="F:carbohydrate binding"/>
    <property type="evidence" value="ECO:0007669"/>
    <property type="project" value="InterPro"/>
</dbReference>
<evidence type="ECO:0000313" key="11">
    <source>
        <dbReference type="Proteomes" id="UP000260862"/>
    </source>
</evidence>
<evidence type="ECO:0000313" key="10">
    <source>
        <dbReference type="Proteomes" id="UP000260780"/>
    </source>
</evidence>
<feature type="domain" description="Glycosyl hydrolase family 31 C-terminal" evidence="6">
    <location>
        <begin position="697"/>
        <end position="782"/>
    </location>
</feature>
<evidence type="ECO:0000259" key="3">
    <source>
        <dbReference type="Pfam" id="PF01055"/>
    </source>
</evidence>
<dbReference type="Gene3D" id="2.60.40.1180">
    <property type="entry name" value="Golgi alpha-mannosidase II"/>
    <property type="match status" value="2"/>
</dbReference>
<dbReference type="InterPro" id="IPR011013">
    <property type="entry name" value="Gal_mutarotase_sf_dom"/>
</dbReference>
<evidence type="ECO:0000259" key="6">
    <source>
        <dbReference type="Pfam" id="PF21365"/>
    </source>
</evidence>
<keyword evidence="2" id="KW-0378">Hydrolase</keyword>
<dbReference type="InterPro" id="IPR051816">
    <property type="entry name" value="Glycosyl_Hydrolase_31"/>
</dbReference>
<dbReference type="InterPro" id="IPR033403">
    <property type="entry name" value="DUF5110"/>
</dbReference>
<dbReference type="GO" id="GO:0004553">
    <property type="term" value="F:hydrolase activity, hydrolyzing O-glycosyl compounds"/>
    <property type="evidence" value="ECO:0007669"/>
    <property type="project" value="InterPro"/>
</dbReference>